<keyword evidence="6" id="KW-0963">Cytoplasm</keyword>
<dbReference type="AlphaFoldDB" id="A0A3D8I1F0"/>
<evidence type="ECO:0000259" key="8">
    <source>
        <dbReference type="Pfam" id="PF02729"/>
    </source>
</evidence>
<dbReference type="InterPro" id="IPR006131">
    <property type="entry name" value="Asp_carbamoyltransf_Asp/Orn-bd"/>
</dbReference>
<dbReference type="Proteomes" id="UP000256599">
    <property type="component" value="Unassembled WGS sequence"/>
</dbReference>
<dbReference type="PANTHER" id="PTHR45753">
    <property type="entry name" value="ORNITHINE CARBAMOYLTRANSFERASE, MITOCHONDRIAL"/>
    <property type="match status" value="1"/>
</dbReference>
<feature type="binding site" evidence="6">
    <location>
        <begin position="51"/>
        <end position="54"/>
    </location>
    <ligand>
        <name>carbamoyl phosphate</name>
        <dbReference type="ChEBI" id="CHEBI:58228"/>
    </ligand>
</feature>
<feature type="binding site" evidence="6">
    <location>
        <begin position="129"/>
        <end position="132"/>
    </location>
    <ligand>
        <name>carbamoyl phosphate</name>
        <dbReference type="ChEBI" id="CHEBI:58228"/>
    </ligand>
</feature>
<dbReference type="OrthoDB" id="9802587at2"/>
<reference evidence="9 10" key="1">
    <citation type="submission" date="2018-04" db="EMBL/GenBank/DDBJ databases">
        <title>Novel Campyloabacter and Helicobacter Species and Strains.</title>
        <authorList>
            <person name="Mannion A.J."/>
            <person name="Shen Z."/>
            <person name="Fox J.G."/>
        </authorList>
    </citation>
    <scope>NUCLEOTIDE SEQUENCE [LARGE SCALE GENOMIC DNA]</scope>
    <source>
        <strain evidence="9 10">MIT 98-6070</strain>
    </source>
</reference>
<dbReference type="FunFam" id="3.40.50.1370:FF:000008">
    <property type="entry name" value="Ornithine carbamoyltransferase"/>
    <property type="match status" value="1"/>
</dbReference>
<sequence length="325" mass="36000">MRHFLTLNDFNKDELLSMLDLALELKVQALHGQVPPYLGGKVLAMIFEKSSTRTRVSFESGIYQLGGHGIFLSHKDIQLGRGEPIKDTARVISSMVDMVMMRTGAHERLEEFAEACSVPLINGLSDDFHPMQLMADYLTMIECGIYVPHFHALYPKEGRIPVVAYIGDGNNMAHSWINLAAILGFELRIATPEGYAPKDAILSRAQALCAQSGGKIIVGRDCKEAVSGANVVTTDTWASMGQEEQKKERERAFAGFCVDTAMMKLADSNAIFLHCLPAYRGQEVSEEVIDGAQSRVFREAQNRLHAQKGVMLYLARVNNIPLVRV</sequence>
<dbReference type="EC" id="2.1.3.3" evidence="3 6"/>
<proteinExistence type="inferred from homology"/>
<evidence type="ECO:0000256" key="5">
    <source>
        <dbReference type="ARBA" id="ARBA00048772"/>
    </source>
</evidence>
<comment type="pathway">
    <text evidence="1">Amino-acid biosynthesis; L-arginine biosynthesis; L-arginine from L-ornithine and carbamoyl phosphate: step 1/3.</text>
</comment>
<comment type="catalytic activity">
    <reaction evidence="5 6">
        <text>carbamoyl phosphate + L-ornithine = L-citrulline + phosphate + H(+)</text>
        <dbReference type="Rhea" id="RHEA:19513"/>
        <dbReference type="ChEBI" id="CHEBI:15378"/>
        <dbReference type="ChEBI" id="CHEBI:43474"/>
        <dbReference type="ChEBI" id="CHEBI:46911"/>
        <dbReference type="ChEBI" id="CHEBI:57743"/>
        <dbReference type="ChEBI" id="CHEBI:58228"/>
        <dbReference type="EC" id="2.1.3.3"/>
    </reaction>
</comment>
<feature type="binding site" evidence="6">
    <location>
        <begin position="275"/>
        <end position="276"/>
    </location>
    <ligand>
        <name>carbamoyl phosphate</name>
        <dbReference type="ChEBI" id="CHEBI:58228"/>
    </ligand>
</feature>
<dbReference type="GO" id="GO:0042450">
    <property type="term" value="P:L-arginine biosynthetic process via ornithine"/>
    <property type="evidence" value="ECO:0007669"/>
    <property type="project" value="UniProtKB-UniRule"/>
</dbReference>
<feature type="binding site" evidence="6">
    <location>
        <position position="78"/>
    </location>
    <ligand>
        <name>carbamoyl phosphate</name>
        <dbReference type="ChEBI" id="CHEBI:58228"/>
    </ligand>
</feature>
<evidence type="ECO:0000256" key="6">
    <source>
        <dbReference type="HAMAP-Rule" id="MF_01109"/>
    </source>
</evidence>
<dbReference type="PRINTS" id="PR00102">
    <property type="entry name" value="OTCASE"/>
</dbReference>
<evidence type="ECO:0000256" key="4">
    <source>
        <dbReference type="ARBA" id="ARBA00022679"/>
    </source>
</evidence>
<dbReference type="InterPro" id="IPR024904">
    <property type="entry name" value="OTCase_ArgI"/>
</dbReference>
<evidence type="ECO:0000313" key="9">
    <source>
        <dbReference type="EMBL" id="RDU58958.1"/>
    </source>
</evidence>
<gene>
    <name evidence="9" type="primary">argF</name>
    <name evidence="9" type="ORF">CQA63_08675</name>
</gene>
<feature type="binding site" evidence="6">
    <location>
        <position position="171"/>
    </location>
    <ligand>
        <name>L-ornithine</name>
        <dbReference type="ChEBI" id="CHEBI:46911"/>
    </ligand>
</feature>
<dbReference type="SUPFAM" id="SSF53671">
    <property type="entry name" value="Aspartate/ornithine carbamoyltransferase"/>
    <property type="match status" value="1"/>
</dbReference>
<dbReference type="GO" id="GO:0004585">
    <property type="term" value="F:ornithine carbamoyltransferase activity"/>
    <property type="evidence" value="ECO:0007669"/>
    <property type="project" value="UniProtKB-UniRule"/>
</dbReference>
<evidence type="ECO:0000259" key="7">
    <source>
        <dbReference type="Pfam" id="PF00185"/>
    </source>
</evidence>
<comment type="similarity">
    <text evidence="2 6">Belongs to the aspartate/ornithine carbamoyltransferase superfamily. OTCase family.</text>
</comment>
<feature type="domain" description="Aspartate/ornithine carbamoyltransferase carbamoyl-P binding" evidence="8">
    <location>
        <begin position="2"/>
        <end position="142"/>
    </location>
</feature>
<keyword evidence="4 6" id="KW-0808">Transferase</keyword>
<dbReference type="GO" id="GO:0016597">
    <property type="term" value="F:amino acid binding"/>
    <property type="evidence" value="ECO:0007669"/>
    <property type="project" value="InterPro"/>
</dbReference>
<feature type="domain" description="Aspartate/ornithine carbamoyltransferase Asp/Orn-binding" evidence="7">
    <location>
        <begin position="163"/>
        <end position="314"/>
    </location>
</feature>
<comment type="caution">
    <text evidence="9">The sequence shown here is derived from an EMBL/GenBank/DDBJ whole genome shotgun (WGS) entry which is preliminary data.</text>
</comment>
<name>A0A3D8I1F0_9HELI</name>
<dbReference type="Pfam" id="PF00185">
    <property type="entry name" value="OTCace"/>
    <property type="match status" value="1"/>
</dbReference>
<dbReference type="InterPro" id="IPR036901">
    <property type="entry name" value="Asp/Orn_carbamoylTrfase_sf"/>
</dbReference>
<feature type="binding site" evidence="6">
    <location>
        <position position="303"/>
    </location>
    <ligand>
        <name>carbamoyl phosphate</name>
        <dbReference type="ChEBI" id="CHEBI:58228"/>
    </ligand>
</feature>
<dbReference type="PRINTS" id="PR00100">
    <property type="entry name" value="AOTCASE"/>
</dbReference>
<feature type="binding site" evidence="6">
    <location>
        <position position="102"/>
    </location>
    <ligand>
        <name>carbamoyl phosphate</name>
        <dbReference type="ChEBI" id="CHEBI:58228"/>
    </ligand>
</feature>
<dbReference type="EMBL" id="NXLR01000024">
    <property type="protein sequence ID" value="RDU58958.1"/>
    <property type="molecule type" value="Genomic_DNA"/>
</dbReference>
<evidence type="ECO:0000256" key="3">
    <source>
        <dbReference type="ARBA" id="ARBA00013007"/>
    </source>
</evidence>
<dbReference type="GO" id="GO:0005737">
    <property type="term" value="C:cytoplasm"/>
    <property type="evidence" value="ECO:0007669"/>
    <property type="project" value="UniProtKB-SubCell"/>
</dbReference>
<dbReference type="GO" id="GO:0019240">
    <property type="term" value="P:citrulline biosynthetic process"/>
    <property type="evidence" value="ECO:0007669"/>
    <property type="project" value="TreeGrafter"/>
</dbReference>
<dbReference type="NCBIfam" id="NF001986">
    <property type="entry name" value="PRK00779.1"/>
    <property type="match status" value="1"/>
</dbReference>
<dbReference type="Pfam" id="PF02729">
    <property type="entry name" value="OTCace_N"/>
    <property type="match status" value="1"/>
</dbReference>
<protein>
    <recommendedName>
        <fullName evidence="3 6">Ornithine carbamoyltransferase</fullName>
        <shortName evidence="6">OTCase</shortName>
        <ecNumber evidence="3 6">2.1.3.3</ecNumber>
    </recommendedName>
</protein>
<keyword evidence="10" id="KW-1185">Reference proteome</keyword>
<accession>A0A3D8I1F0</accession>
<feature type="binding site" evidence="6">
    <location>
        <begin position="239"/>
        <end position="240"/>
    </location>
    <ligand>
        <name>L-ornithine</name>
        <dbReference type="ChEBI" id="CHEBI:46911"/>
    </ligand>
</feature>
<dbReference type="Gene3D" id="3.40.50.1370">
    <property type="entry name" value="Aspartate/ornithine carbamoyltransferase"/>
    <property type="match status" value="2"/>
</dbReference>
<dbReference type="RefSeq" id="WP_104700443.1">
    <property type="nucleotide sequence ID" value="NZ_FZPP01000032.1"/>
</dbReference>
<organism evidence="9 10">
    <name type="scientific">Helicobacter marmotae</name>
    <dbReference type="NCBI Taxonomy" id="152490"/>
    <lineage>
        <taxon>Bacteria</taxon>
        <taxon>Pseudomonadati</taxon>
        <taxon>Campylobacterota</taxon>
        <taxon>Epsilonproteobacteria</taxon>
        <taxon>Campylobacterales</taxon>
        <taxon>Helicobacteraceae</taxon>
        <taxon>Helicobacter</taxon>
    </lineage>
</organism>
<dbReference type="InterPro" id="IPR006130">
    <property type="entry name" value="Asp/Orn_carbamoylTrfase"/>
</dbReference>
<evidence type="ECO:0000313" key="10">
    <source>
        <dbReference type="Proteomes" id="UP000256599"/>
    </source>
</evidence>
<dbReference type="PROSITE" id="PS00097">
    <property type="entry name" value="CARBAMOYLTRANSFERASE"/>
    <property type="match status" value="1"/>
</dbReference>
<evidence type="ECO:0000256" key="2">
    <source>
        <dbReference type="ARBA" id="ARBA00007805"/>
    </source>
</evidence>
<dbReference type="NCBIfam" id="TIGR00658">
    <property type="entry name" value="orni_carb_tr"/>
    <property type="match status" value="1"/>
</dbReference>
<dbReference type="InterPro" id="IPR006132">
    <property type="entry name" value="Asp/Orn_carbamoyltranf_P-bd"/>
</dbReference>
<dbReference type="InterPro" id="IPR002292">
    <property type="entry name" value="Orn/put_carbamltrans"/>
</dbReference>
<dbReference type="HAMAP" id="MF_01109">
    <property type="entry name" value="OTCase"/>
    <property type="match status" value="1"/>
</dbReference>
<feature type="binding site" evidence="6">
    <location>
        <position position="235"/>
    </location>
    <ligand>
        <name>L-ornithine</name>
        <dbReference type="ChEBI" id="CHEBI:46911"/>
    </ligand>
</feature>
<comment type="subcellular location">
    <subcellularLocation>
        <location evidence="6">Cytoplasm</location>
    </subcellularLocation>
</comment>
<evidence type="ECO:0000256" key="1">
    <source>
        <dbReference type="ARBA" id="ARBA00004975"/>
    </source>
</evidence>
<dbReference type="PANTHER" id="PTHR45753:SF3">
    <property type="entry name" value="ORNITHINE TRANSCARBAMYLASE, MITOCHONDRIAL"/>
    <property type="match status" value="1"/>
</dbReference>